<dbReference type="SUPFAM" id="SSF53335">
    <property type="entry name" value="S-adenosyl-L-methionine-dependent methyltransferases"/>
    <property type="match status" value="1"/>
</dbReference>
<comment type="caution">
    <text evidence="2">The sequence shown here is derived from an EMBL/GenBank/DDBJ whole genome shotgun (WGS) entry which is preliminary data.</text>
</comment>
<feature type="domain" description="Methyltransferase" evidence="1">
    <location>
        <begin position="55"/>
        <end position="148"/>
    </location>
</feature>
<keyword evidence="3" id="KW-1185">Reference proteome</keyword>
<accession>A0ABS4X5W4</accession>
<dbReference type="InterPro" id="IPR041698">
    <property type="entry name" value="Methyltransf_25"/>
</dbReference>
<keyword evidence="2" id="KW-0808">Transferase</keyword>
<evidence type="ECO:0000313" key="3">
    <source>
        <dbReference type="Proteomes" id="UP001519290"/>
    </source>
</evidence>
<organism evidence="2 3">
    <name type="scientific">Brachybacterium sacelli</name>
    <dbReference type="NCBI Taxonomy" id="173364"/>
    <lineage>
        <taxon>Bacteria</taxon>
        <taxon>Bacillati</taxon>
        <taxon>Actinomycetota</taxon>
        <taxon>Actinomycetes</taxon>
        <taxon>Micrococcales</taxon>
        <taxon>Dermabacteraceae</taxon>
        <taxon>Brachybacterium</taxon>
    </lineage>
</organism>
<gene>
    <name evidence="2" type="ORF">JOF43_003622</name>
</gene>
<evidence type="ECO:0000259" key="1">
    <source>
        <dbReference type="Pfam" id="PF13649"/>
    </source>
</evidence>
<dbReference type="Proteomes" id="UP001519290">
    <property type="component" value="Unassembled WGS sequence"/>
</dbReference>
<dbReference type="Pfam" id="PF13649">
    <property type="entry name" value="Methyltransf_25"/>
    <property type="match status" value="1"/>
</dbReference>
<dbReference type="RefSeq" id="WP_209904418.1">
    <property type="nucleotide sequence ID" value="NZ_BAAAJW010000022.1"/>
</dbReference>
<dbReference type="EMBL" id="JAGIOD010000002">
    <property type="protein sequence ID" value="MBP2383633.1"/>
    <property type="molecule type" value="Genomic_DNA"/>
</dbReference>
<dbReference type="InterPro" id="IPR029063">
    <property type="entry name" value="SAM-dependent_MTases_sf"/>
</dbReference>
<dbReference type="Gene3D" id="3.40.50.150">
    <property type="entry name" value="Vaccinia Virus protein VP39"/>
    <property type="match status" value="1"/>
</dbReference>
<evidence type="ECO:0000313" key="2">
    <source>
        <dbReference type="EMBL" id="MBP2383633.1"/>
    </source>
</evidence>
<sequence length="257" mass="27722">MPEQSDAEVVRQNSKYWELLAPHRRGEPVDFFREGGSALTEAELAAIGDVQGRRVLQLAGSIGDEGLTFAQRGADVTVVDIAPSHLETGRAKASALGLSVDFIEQDMMSLDPDITGFDIVYISSGGICWAPNLSDWAALVADRLNDGGLLVVQEHHPLWEVLTVRGLGELSVTGDYFNAGWDGYDDQSKAPQVTRVLGVPDAPHRSYVWSVGSLTSALVTAGFTIRSLQEFPELDMYSGLGERASSIPATYLLAATR</sequence>
<protein>
    <submittedName>
        <fullName evidence="2">SAM-dependent methyltransferase</fullName>
    </submittedName>
</protein>
<dbReference type="CDD" id="cd02440">
    <property type="entry name" value="AdoMet_MTases"/>
    <property type="match status" value="1"/>
</dbReference>
<proteinExistence type="predicted"/>
<reference evidence="2 3" key="1">
    <citation type="submission" date="2021-03" db="EMBL/GenBank/DDBJ databases">
        <title>Sequencing the genomes of 1000 actinobacteria strains.</title>
        <authorList>
            <person name="Klenk H.-P."/>
        </authorList>
    </citation>
    <scope>NUCLEOTIDE SEQUENCE [LARGE SCALE GENOMIC DNA]</scope>
    <source>
        <strain evidence="2 3">DSM 14566</strain>
    </source>
</reference>
<keyword evidence="2" id="KW-0489">Methyltransferase</keyword>
<name>A0ABS4X5W4_9MICO</name>
<dbReference type="GO" id="GO:0032259">
    <property type="term" value="P:methylation"/>
    <property type="evidence" value="ECO:0007669"/>
    <property type="project" value="UniProtKB-KW"/>
</dbReference>
<dbReference type="GO" id="GO:0008168">
    <property type="term" value="F:methyltransferase activity"/>
    <property type="evidence" value="ECO:0007669"/>
    <property type="project" value="UniProtKB-KW"/>
</dbReference>